<dbReference type="RefSeq" id="WP_092618247.1">
    <property type="nucleotide sequence ID" value="NZ_FNCV01000004.1"/>
</dbReference>
<dbReference type="Proteomes" id="UP000217076">
    <property type="component" value="Unassembled WGS sequence"/>
</dbReference>
<reference evidence="3" key="1">
    <citation type="submission" date="2016-10" db="EMBL/GenBank/DDBJ databases">
        <authorList>
            <person name="Varghese N."/>
            <person name="Submissions S."/>
        </authorList>
    </citation>
    <scope>NUCLEOTIDE SEQUENCE [LARGE SCALE GENOMIC DNA]</scope>
    <source>
        <strain evidence="3">930I</strain>
    </source>
</reference>
<evidence type="ECO:0000313" key="3">
    <source>
        <dbReference type="Proteomes" id="UP000217076"/>
    </source>
</evidence>
<sequence>MFAAAANPTSALGDQVRMVPADQVKAWMDADQAVVFDVREANEYMEAHIPGTILLPLSRFEPERVRRTLAATPDKRLVLHCRSGIRCGMAAGKLRQAGLQGEINRMEGGIGAWYKAGLPLASGLPGVS</sequence>
<feature type="domain" description="Rhodanese" evidence="1">
    <location>
        <begin position="29"/>
        <end position="122"/>
    </location>
</feature>
<dbReference type="Gene3D" id="3.40.250.10">
    <property type="entry name" value="Rhodanese-like domain"/>
    <property type="match status" value="1"/>
</dbReference>
<keyword evidence="3" id="KW-1185">Reference proteome</keyword>
<evidence type="ECO:0000259" key="1">
    <source>
        <dbReference type="PROSITE" id="PS50206"/>
    </source>
</evidence>
<dbReference type="STRING" id="83401.SAMN05421742_104290"/>
<name>A0A1G8A1P5_9PROT</name>
<dbReference type="InterPro" id="IPR036873">
    <property type="entry name" value="Rhodanese-like_dom_sf"/>
</dbReference>
<protein>
    <submittedName>
        <fullName evidence="2">Rhodanese-related sulfurtransferase</fullName>
    </submittedName>
</protein>
<keyword evidence="2" id="KW-0808">Transferase</keyword>
<dbReference type="PROSITE" id="PS50206">
    <property type="entry name" value="RHODANESE_3"/>
    <property type="match status" value="1"/>
</dbReference>
<proteinExistence type="predicted"/>
<accession>A0A1G8A1P5</accession>
<dbReference type="CDD" id="cd00158">
    <property type="entry name" value="RHOD"/>
    <property type="match status" value="1"/>
</dbReference>
<gene>
    <name evidence="2" type="ORF">SAMN05421742_104290</name>
</gene>
<dbReference type="PANTHER" id="PTHR44086:SF10">
    <property type="entry name" value="THIOSULFATE SULFURTRANSFERASE_RHODANESE-LIKE DOMAIN-CONTAINING PROTEIN 3"/>
    <property type="match status" value="1"/>
</dbReference>
<dbReference type="SUPFAM" id="SSF52821">
    <property type="entry name" value="Rhodanese/Cell cycle control phosphatase"/>
    <property type="match status" value="1"/>
</dbReference>
<dbReference type="Pfam" id="PF00581">
    <property type="entry name" value="Rhodanese"/>
    <property type="match status" value="1"/>
</dbReference>
<dbReference type="AlphaFoldDB" id="A0A1G8A1P5"/>
<dbReference type="GO" id="GO:0004792">
    <property type="term" value="F:thiosulfate-cyanide sulfurtransferase activity"/>
    <property type="evidence" value="ECO:0007669"/>
    <property type="project" value="TreeGrafter"/>
</dbReference>
<dbReference type="SMART" id="SM00450">
    <property type="entry name" value="RHOD"/>
    <property type="match status" value="1"/>
</dbReference>
<dbReference type="InterPro" id="IPR001763">
    <property type="entry name" value="Rhodanese-like_dom"/>
</dbReference>
<dbReference type="EMBL" id="FNCV01000004">
    <property type="protein sequence ID" value="SDH14783.1"/>
    <property type="molecule type" value="Genomic_DNA"/>
</dbReference>
<evidence type="ECO:0000313" key="2">
    <source>
        <dbReference type="EMBL" id="SDH14783.1"/>
    </source>
</evidence>
<organism evidence="2 3">
    <name type="scientific">Roseospirillum parvum</name>
    <dbReference type="NCBI Taxonomy" id="83401"/>
    <lineage>
        <taxon>Bacteria</taxon>
        <taxon>Pseudomonadati</taxon>
        <taxon>Pseudomonadota</taxon>
        <taxon>Alphaproteobacteria</taxon>
        <taxon>Rhodospirillales</taxon>
        <taxon>Rhodospirillaceae</taxon>
        <taxon>Roseospirillum</taxon>
    </lineage>
</organism>
<dbReference type="PANTHER" id="PTHR44086">
    <property type="entry name" value="THIOSULFATE SULFURTRANSFERASE RDL2, MITOCHONDRIAL-RELATED"/>
    <property type="match status" value="1"/>
</dbReference>
<dbReference type="OrthoDB" id="9802991at2"/>